<keyword evidence="3" id="KW-1185">Reference proteome</keyword>
<dbReference type="Pfam" id="PF01575">
    <property type="entry name" value="MaoC_dehydratas"/>
    <property type="match status" value="1"/>
</dbReference>
<dbReference type="SUPFAM" id="SSF54637">
    <property type="entry name" value="Thioesterase/thiol ester dehydrase-isomerase"/>
    <property type="match status" value="1"/>
</dbReference>
<dbReference type="RefSeq" id="WP_393993473.1">
    <property type="nucleotide sequence ID" value="NZ_JBAFVH010000009.1"/>
</dbReference>
<comment type="caution">
    <text evidence="2">The sequence shown here is derived from an EMBL/GenBank/DDBJ whole genome shotgun (WGS) entry which is preliminary data.</text>
</comment>
<dbReference type="PANTHER" id="PTHR43437">
    <property type="entry name" value="HYDROXYACYL-THIOESTER DEHYDRATASE TYPE 2, MITOCHONDRIAL-RELATED"/>
    <property type="match status" value="1"/>
</dbReference>
<reference evidence="2 3" key="1">
    <citation type="submission" date="2024-02" db="EMBL/GenBank/DDBJ databases">
        <title>Expansion and revision of Xanthobacter and proposal of Roseixanthobacter gen. nov.</title>
        <authorList>
            <person name="Soltysiak M.P.M."/>
            <person name="Jalihal A."/>
            <person name="Ory A."/>
            <person name="Chrisophersen C."/>
            <person name="Lee A.D."/>
            <person name="Boulton J."/>
            <person name="Springer M."/>
        </authorList>
    </citation>
    <scope>NUCLEOTIDE SEQUENCE [LARGE SCALE GENOMIC DNA]</scope>
    <source>
        <strain evidence="2 3">23A</strain>
    </source>
</reference>
<evidence type="ECO:0000313" key="3">
    <source>
        <dbReference type="Proteomes" id="UP001604002"/>
    </source>
</evidence>
<protein>
    <submittedName>
        <fullName evidence="2">MaoC/PaaZ C-terminal domain-containing protein</fullName>
    </submittedName>
</protein>
<dbReference type="InterPro" id="IPR002539">
    <property type="entry name" value="MaoC-like_dom"/>
</dbReference>
<organism evidence="2 3">
    <name type="scientific">Xanthobacter oligotrophicus</name>
    <dbReference type="NCBI Taxonomy" id="2607286"/>
    <lineage>
        <taxon>Bacteria</taxon>
        <taxon>Pseudomonadati</taxon>
        <taxon>Pseudomonadota</taxon>
        <taxon>Alphaproteobacteria</taxon>
        <taxon>Hyphomicrobiales</taxon>
        <taxon>Xanthobacteraceae</taxon>
        <taxon>Xanthobacter</taxon>
    </lineage>
</organism>
<dbReference type="InterPro" id="IPR029069">
    <property type="entry name" value="HotDog_dom_sf"/>
</dbReference>
<sequence>MAGREGPEEIGRFTFTRDEILRFARAFDPQPFHVDEAAAAASPFGGLVASGWHTACVWMGLFVRANGAVDGLPPDHPAVLSPVGVGFGMSELKWLAPVRPGDTIVFFTEVLEARPSGSRPGWTIFHRRNSARREDGTEVLTFELKHMAPAGPL</sequence>
<name>A0ABW6ZYD6_9HYPH</name>
<dbReference type="PANTHER" id="PTHR43437:SF3">
    <property type="entry name" value="HYDROXYACYL-THIOESTER DEHYDRATASE TYPE 2, MITOCHONDRIAL"/>
    <property type="match status" value="1"/>
</dbReference>
<proteinExistence type="predicted"/>
<dbReference type="Proteomes" id="UP001604002">
    <property type="component" value="Unassembled WGS sequence"/>
</dbReference>
<accession>A0ABW6ZYD6</accession>
<feature type="domain" description="MaoC-like" evidence="1">
    <location>
        <begin position="12"/>
        <end position="113"/>
    </location>
</feature>
<dbReference type="InterPro" id="IPR050965">
    <property type="entry name" value="UPF0336/Enoyl-CoA_hydratase"/>
</dbReference>
<evidence type="ECO:0000259" key="1">
    <source>
        <dbReference type="Pfam" id="PF01575"/>
    </source>
</evidence>
<dbReference type="EMBL" id="JBAFVH010000009">
    <property type="protein sequence ID" value="MFG1373750.1"/>
    <property type="molecule type" value="Genomic_DNA"/>
</dbReference>
<gene>
    <name evidence="2" type="ORF">V5F32_16365</name>
</gene>
<dbReference type="Gene3D" id="3.10.129.10">
    <property type="entry name" value="Hotdog Thioesterase"/>
    <property type="match status" value="1"/>
</dbReference>
<evidence type="ECO:0000313" key="2">
    <source>
        <dbReference type="EMBL" id="MFG1373750.1"/>
    </source>
</evidence>